<reference evidence="19" key="1">
    <citation type="submission" date="2021-12" db="EMBL/GenBank/DDBJ databases">
        <authorList>
            <person name="Zaccaron A."/>
            <person name="Stergiopoulos I."/>
        </authorList>
    </citation>
    <scope>NUCLEOTIDE SEQUENCE</scope>
    <source>
        <strain evidence="19">Race5_Kim</strain>
    </source>
</reference>
<evidence type="ECO:0000313" key="20">
    <source>
        <dbReference type="Proteomes" id="UP000756132"/>
    </source>
</evidence>
<dbReference type="EC" id="1.14.14.92" evidence="12"/>
<feature type="region of interest" description="Disordered" evidence="17">
    <location>
        <begin position="1689"/>
        <end position="1715"/>
    </location>
</feature>
<feature type="compositionally biased region" description="Low complexity" evidence="17">
    <location>
        <begin position="759"/>
        <end position="772"/>
    </location>
</feature>
<feature type="region of interest" description="Disordered" evidence="17">
    <location>
        <begin position="1575"/>
        <end position="1596"/>
    </location>
</feature>
<feature type="region of interest" description="Disordered" evidence="17">
    <location>
        <begin position="1228"/>
        <end position="1300"/>
    </location>
</feature>
<keyword evidence="6" id="KW-0560">Oxidoreductase</keyword>
<evidence type="ECO:0000256" key="4">
    <source>
        <dbReference type="ARBA" id="ARBA00022617"/>
    </source>
</evidence>
<name>A0A9Q8P4I3_PASFU</name>
<evidence type="ECO:0000256" key="1">
    <source>
        <dbReference type="ARBA" id="ARBA00001971"/>
    </source>
</evidence>
<dbReference type="PANTHER" id="PTHR24305:SF29">
    <property type="entry name" value="BENZOATE-PARA-HYDROXYLASE"/>
    <property type="match status" value="1"/>
</dbReference>
<dbReference type="PANTHER" id="PTHR24305">
    <property type="entry name" value="CYTOCHROME P450"/>
    <property type="match status" value="1"/>
</dbReference>
<dbReference type="GO" id="GO:0005506">
    <property type="term" value="F:iron ion binding"/>
    <property type="evidence" value="ECO:0007669"/>
    <property type="project" value="InterPro"/>
</dbReference>
<dbReference type="InterPro" id="IPR017972">
    <property type="entry name" value="Cyt_P450_CS"/>
</dbReference>
<dbReference type="InterPro" id="IPR002401">
    <property type="entry name" value="Cyt_P450_E_grp-I"/>
</dbReference>
<evidence type="ECO:0000256" key="17">
    <source>
        <dbReference type="SAM" id="MobiDB-lite"/>
    </source>
</evidence>
<feature type="binding site" description="axial binding residue" evidence="16">
    <location>
        <position position="453"/>
    </location>
    <ligand>
        <name>heme</name>
        <dbReference type="ChEBI" id="CHEBI:30413"/>
    </ligand>
    <ligandPart>
        <name>Fe</name>
        <dbReference type="ChEBI" id="CHEBI:18248"/>
    </ligandPart>
</feature>
<evidence type="ECO:0000256" key="16">
    <source>
        <dbReference type="PIRSR" id="PIRSR602401-1"/>
    </source>
</evidence>
<evidence type="ECO:0000256" key="8">
    <source>
        <dbReference type="ARBA" id="ARBA00023033"/>
    </source>
</evidence>
<dbReference type="GO" id="GO:0020037">
    <property type="term" value="F:heme binding"/>
    <property type="evidence" value="ECO:0007669"/>
    <property type="project" value="InterPro"/>
</dbReference>
<evidence type="ECO:0000256" key="11">
    <source>
        <dbReference type="ARBA" id="ARBA00050706"/>
    </source>
</evidence>
<organism evidence="19 20">
    <name type="scientific">Passalora fulva</name>
    <name type="common">Tomato leaf mold</name>
    <name type="synonym">Cladosporium fulvum</name>
    <dbReference type="NCBI Taxonomy" id="5499"/>
    <lineage>
        <taxon>Eukaryota</taxon>
        <taxon>Fungi</taxon>
        <taxon>Dikarya</taxon>
        <taxon>Ascomycota</taxon>
        <taxon>Pezizomycotina</taxon>
        <taxon>Dothideomycetes</taxon>
        <taxon>Dothideomycetidae</taxon>
        <taxon>Mycosphaerellales</taxon>
        <taxon>Mycosphaerellaceae</taxon>
        <taxon>Fulvia</taxon>
    </lineage>
</organism>
<dbReference type="CDD" id="cd11061">
    <property type="entry name" value="CYP67-like"/>
    <property type="match status" value="1"/>
</dbReference>
<accession>A0A9Q8P4I3</accession>
<dbReference type="PRINTS" id="PR00463">
    <property type="entry name" value="EP450I"/>
</dbReference>
<dbReference type="SUPFAM" id="SSF48264">
    <property type="entry name" value="Cytochrome P450"/>
    <property type="match status" value="1"/>
</dbReference>
<feature type="compositionally biased region" description="Basic and acidic residues" evidence="17">
    <location>
        <begin position="951"/>
        <end position="966"/>
    </location>
</feature>
<evidence type="ECO:0000313" key="19">
    <source>
        <dbReference type="EMBL" id="UJO12856.1"/>
    </source>
</evidence>
<keyword evidence="18" id="KW-1133">Transmembrane helix</keyword>
<keyword evidence="9 18" id="KW-0472">Membrane</keyword>
<keyword evidence="4 16" id="KW-0349">Heme</keyword>
<dbReference type="KEGG" id="ffu:CLAFUR5_00037"/>
<feature type="region of interest" description="Disordered" evidence="17">
    <location>
        <begin position="1353"/>
        <end position="1374"/>
    </location>
</feature>
<keyword evidence="8" id="KW-0503">Monooxygenase</keyword>
<feature type="compositionally biased region" description="Low complexity" evidence="17">
    <location>
        <begin position="882"/>
        <end position="900"/>
    </location>
</feature>
<dbReference type="Pfam" id="PF00067">
    <property type="entry name" value="p450"/>
    <property type="match status" value="1"/>
</dbReference>
<evidence type="ECO:0000256" key="14">
    <source>
        <dbReference type="ARBA" id="ARBA00081895"/>
    </source>
</evidence>
<feature type="compositionally biased region" description="Polar residues" evidence="17">
    <location>
        <begin position="1035"/>
        <end position="1044"/>
    </location>
</feature>
<feature type="compositionally biased region" description="Polar residues" evidence="17">
    <location>
        <begin position="804"/>
        <end position="817"/>
    </location>
</feature>
<dbReference type="GeneID" id="71979915"/>
<evidence type="ECO:0000256" key="12">
    <source>
        <dbReference type="ARBA" id="ARBA00066552"/>
    </source>
</evidence>
<keyword evidence="20" id="KW-1185">Reference proteome</keyword>
<feature type="transmembrane region" description="Helical" evidence="18">
    <location>
        <begin position="539"/>
        <end position="565"/>
    </location>
</feature>
<evidence type="ECO:0000256" key="10">
    <source>
        <dbReference type="ARBA" id="ARBA00023180"/>
    </source>
</evidence>
<keyword evidence="5 16" id="KW-0479">Metal-binding</keyword>
<dbReference type="Proteomes" id="UP000756132">
    <property type="component" value="Chromosome 1"/>
</dbReference>
<evidence type="ECO:0000256" key="5">
    <source>
        <dbReference type="ARBA" id="ARBA00022723"/>
    </source>
</evidence>
<feature type="compositionally biased region" description="Polar residues" evidence="17">
    <location>
        <begin position="826"/>
        <end position="838"/>
    </location>
</feature>
<feature type="compositionally biased region" description="Polar residues" evidence="17">
    <location>
        <begin position="622"/>
        <end position="631"/>
    </location>
</feature>
<feature type="transmembrane region" description="Helical" evidence="18">
    <location>
        <begin position="6"/>
        <end position="22"/>
    </location>
</feature>
<proteinExistence type="inferred from homology"/>
<keyword evidence="18" id="KW-0812">Transmembrane</keyword>
<dbReference type="PROSITE" id="PS00086">
    <property type="entry name" value="CYTOCHROME_P450"/>
    <property type="match status" value="1"/>
</dbReference>
<feature type="region of interest" description="Disordered" evidence="17">
    <location>
        <begin position="598"/>
        <end position="865"/>
    </location>
</feature>
<dbReference type="InterPro" id="IPR001128">
    <property type="entry name" value="Cyt_P450"/>
</dbReference>
<feature type="region of interest" description="Disordered" evidence="17">
    <location>
        <begin position="877"/>
        <end position="905"/>
    </location>
</feature>
<dbReference type="InterPro" id="IPR050121">
    <property type="entry name" value="Cytochrome_P450_monoxygenase"/>
</dbReference>
<feature type="compositionally biased region" description="Basic and acidic residues" evidence="17">
    <location>
        <begin position="1583"/>
        <end position="1596"/>
    </location>
</feature>
<evidence type="ECO:0000256" key="15">
    <source>
        <dbReference type="ARBA" id="ARBA00082391"/>
    </source>
</evidence>
<dbReference type="Gene3D" id="1.10.630.10">
    <property type="entry name" value="Cytochrome P450"/>
    <property type="match status" value="1"/>
</dbReference>
<dbReference type="OrthoDB" id="1470350at2759"/>
<keyword evidence="10" id="KW-0325">Glycoprotein</keyword>
<evidence type="ECO:0000256" key="6">
    <source>
        <dbReference type="ARBA" id="ARBA00023002"/>
    </source>
</evidence>
<feature type="compositionally biased region" description="Polar residues" evidence="17">
    <location>
        <begin position="1287"/>
        <end position="1296"/>
    </location>
</feature>
<feature type="compositionally biased region" description="Basic and acidic residues" evidence="17">
    <location>
        <begin position="687"/>
        <end position="699"/>
    </location>
</feature>
<dbReference type="GO" id="GO:0018664">
    <property type="term" value="F:benzoate 4-monooxygenase activity"/>
    <property type="evidence" value="ECO:0007669"/>
    <property type="project" value="UniProtKB-EC"/>
</dbReference>
<evidence type="ECO:0000256" key="13">
    <source>
        <dbReference type="ARBA" id="ARBA00072826"/>
    </source>
</evidence>
<evidence type="ECO:0000256" key="18">
    <source>
        <dbReference type="SAM" id="Phobius"/>
    </source>
</evidence>
<feature type="compositionally biased region" description="Basic and acidic residues" evidence="17">
    <location>
        <begin position="664"/>
        <end position="680"/>
    </location>
</feature>
<dbReference type="PRINTS" id="PR00385">
    <property type="entry name" value="P450"/>
</dbReference>
<dbReference type="InterPro" id="IPR036396">
    <property type="entry name" value="Cyt_P450_sf"/>
</dbReference>
<evidence type="ECO:0000256" key="2">
    <source>
        <dbReference type="ARBA" id="ARBA00004370"/>
    </source>
</evidence>
<comment type="catalytic activity">
    <reaction evidence="11">
        <text>benzoate + reduced [NADPH--hemoprotein reductase] + O2 = 4-hydroxybenzoate + oxidized [NADPH--hemoprotein reductase] + H2O + H(+)</text>
        <dbReference type="Rhea" id="RHEA:18033"/>
        <dbReference type="Rhea" id="RHEA-COMP:11964"/>
        <dbReference type="Rhea" id="RHEA-COMP:11965"/>
        <dbReference type="ChEBI" id="CHEBI:15377"/>
        <dbReference type="ChEBI" id="CHEBI:15378"/>
        <dbReference type="ChEBI" id="CHEBI:15379"/>
        <dbReference type="ChEBI" id="CHEBI:16150"/>
        <dbReference type="ChEBI" id="CHEBI:17879"/>
        <dbReference type="ChEBI" id="CHEBI:57618"/>
        <dbReference type="ChEBI" id="CHEBI:58210"/>
        <dbReference type="EC" id="1.14.14.92"/>
    </reaction>
</comment>
<dbReference type="EMBL" id="CP090163">
    <property type="protein sequence ID" value="UJO12856.1"/>
    <property type="molecule type" value="Genomic_DNA"/>
</dbReference>
<reference evidence="19" key="2">
    <citation type="journal article" date="2022" name="Microb. Genom.">
        <title>A chromosome-scale genome assembly of the tomato pathogen Cladosporium fulvum reveals a compartmentalized genome architecture and the presence of a dispensable chromosome.</title>
        <authorList>
            <person name="Zaccaron A.Z."/>
            <person name="Chen L.H."/>
            <person name="Samaras A."/>
            <person name="Stergiopoulos I."/>
        </authorList>
    </citation>
    <scope>NUCLEOTIDE SEQUENCE</scope>
    <source>
        <strain evidence="19">Race5_Kim</strain>
    </source>
</reference>
<dbReference type="RefSeq" id="XP_047757222.1">
    <property type="nucleotide sequence ID" value="XM_047899185.1"/>
</dbReference>
<feature type="compositionally biased region" description="Basic and acidic residues" evidence="17">
    <location>
        <begin position="1242"/>
        <end position="1258"/>
    </location>
</feature>
<gene>
    <name evidence="19" type="ORF">CLAFUR5_00037</name>
</gene>
<comment type="subcellular location">
    <subcellularLocation>
        <location evidence="2">Membrane</location>
    </subcellularLocation>
</comment>
<keyword evidence="7 16" id="KW-0408">Iron</keyword>
<dbReference type="GO" id="GO:0016020">
    <property type="term" value="C:membrane"/>
    <property type="evidence" value="ECO:0007669"/>
    <property type="project" value="UniProtKB-SubCell"/>
</dbReference>
<protein>
    <recommendedName>
        <fullName evidence="13">Benzoate 4-monooxygenase bphA</fullName>
        <ecNumber evidence="12">1.14.14.92</ecNumber>
    </recommendedName>
    <alternativeName>
        <fullName evidence="14">Benzoate-para-hydroxylase A</fullName>
    </alternativeName>
    <alternativeName>
        <fullName evidence="15">Cytochrome P450 monooxygenase cyp53A1</fullName>
    </alternativeName>
</protein>
<feature type="region of interest" description="Disordered" evidence="17">
    <location>
        <begin position="948"/>
        <end position="1052"/>
    </location>
</feature>
<sequence length="1790" mass="195585">MFLSFLFTPWALLALPILYYVLPYIRNWSIQDVPGPFLAKFTNLWYLYECRRCRRYLTVFELHKKFGKFVRVQPHHVSVADPEAIPIVYGHGTGFLKSEYYDAFVAIHRGLFNTRDRAEHTRKRKTVSHTFSAKSVGHFEQYIHHNLELLAQRWDELAKKTGSNKYTEFDALHWFNYVAFDIIGDLAFGAPFGMLEKGADIAEVQLTPDAPKTYAPAIEVLNRRGEVSNAVGCMPWIKPYAKHFPDPFFSKGMAAIANLSGIATARVNQRLEAAEKGEIHRVDLLARLMEGKDENGNKLGKAELTAEALTQLIAGSDTTSNTSCALLYHCLKHPNVVKKLQDELDQALPSPDVPSYEQVKDLKYLDMVIQETLRIHSTSSQGLPRTVPPGDGVTVAGRHFPQGVVLSVPAYAMHHSTEIWGPDAEEFRPERWEKLTEMQKLAFIPFSYGPRACVGRNVAEMELALIVSTVFRRSCILPTPPAASLVRARSLSMDISAFEASASGGGDEPELKDVFLLLDDDLRVPIKAVIVIVKHVGRLFIFVFALGMCVVVYCFAVSWVCMFWLQTHMLFATSSLLRRCLDEPAAPKPQLVDLNQPADAPQAQASHNEAQSPRPEPRAAWVSQQSTSAQAITPVIKPDENATSSFSSGLELPEHMRPTSSGSHDGKVSRRDSGVPKEDSDAGGSEILDRLLQRERELEAEVEAPLPDAQHDAPEQVTSAHEPPAEQFEEPPAPASIDAATGAEPDSRDGAKNPFSFTAEQMAEAASFAAKATRGGEKPKSRGGPPGRLQQRAAVIQQHKILKEQQSQSGWMSNMTSGKGKENVTRPLQATRPFTLTSDKNKPPVPAVGGPKAAQMPLRQTANGTTPKWSEMATMLGQNEGTPASSPMTSAAASPAAKSTGKIPPHIRIREAKAKEEAEKASASAVLQAQAAAVAAAMSQAYPANTVNEQQDEKVATHDARLHEKGPSSSVPVVEQPLENAVAVEDKEQSQTEEHVKKHGMVREQPVNTVPEAVQTDDETNDIKNSSPAVGEHSGYQQWSQQHSQRSEPHSPYVQRLSFYESTPDLKQPAPRSMSADLLRDIDTTSVHTRSAGHNAQCKGCHRWYVTSDDSKLCAPCSAVHDRMQDGQHVVFGELLTKPSAKVDVEQAEDTTELEKALTCEKCGMHDHGTEDCGICLDCDRPDGEPCSKHHGTRDVDAMDTSKHSIAAVTGAPSPKKIASASEPEIVNAGPSEKNITPTPVSRREGTPADLIEFKSSGEPRSSLSSAPEAKVQPSPWQPRAPPFFAPTSSASNWQGQPGPVAQRNVSLPQMRPSSHAATAVDPFAPGPFQTDWWTKHIFGDVHAQALQYETQHLSTPAPKPVAPPGLGGPQASRQASFDALLTPADLSMQKQRSGYDQAIGKAQLEIRPVGVLKQSETLGGLKDFSKTFNLPEAFARKVVDTSVSIVPEVDETTERSTQVSAAEGTTVAADSVAQAPEVVTKEEHATPEQLDSAVAVTAQDSEPVQIDPEAEKAREAKKLVKKLRLAKETQEKQVDGAVLIPDELAKVNKISEHIQQLAELGYDENGEKKIAVADAGDSSGSDDTKTAKPALRDQKKAAREALKAAWVERDMARARVIGDWSMERVNDLKASNSKYNEHRAELASLMADGKLLSDDAKVFPEFNDLDLSEPKHKPQGTGQLRRLIREKQASALSSENDAATASPPPAPNAEVQNAKAKLVSARTLREQALDYFKQPQPQSNVRYDTWKAVGDGKMARANAYYKKKRNDLVALFPNTGLPADLEEDFPEIS</sequence>
<comment type="similarity">
    <text evidence="3">Belongs to the cytochrome P450 family.</text>
</comment>
<evidence type="ECO:0000256" key="9">
    <source>
        <dbReference type="ARBA" id="ARBA00023136"/>
    </source>
</evidence>
<dbReference type="FunFam" id="1.10.630.10:FF:000053">
    <property type="entry name" value="Cytochrome P450 benzoate 4-monooxygenase"/>
    <property type="match status" value="1"/>
</dbReference>
<comment type="cofactor">
    <cofactor evidence="1 16">
        <name>heme</name>
        <dbReference type="ChEBI" id="CHEBI:30413"/>
    </cofactor>
</comment>
<evidence type="ECO:0000256" key="3">
    <source>
        <dbReference type="ARBA" id="ARBA00010617"/>
    </source>
</evidence>
<evidence type="ECO:0000256" key="7">
    <source>
        <dbReference type="ARBA" id="ARBA00023004"/>
    </source>
</evidence>
<feature type="compositionally biased region" description="Basic and acidic residues" evidence="17">
    <location>
        <begin position="984"/>
        <end position="996"/>
    </location>
</feature>
<feature type="compositionally biased region" description="Pro residues" evidence="17">
    <location>
        <begin position="1276"/>
        <end position="1285"/>
    </location>
</feature>